<name>A0AAJ8LZK1_9TREE</name>
<dbReference type="Proteomes" id="UP000094043">
    <property type="component" value="Chromosome 3"/>
</dbReference>
<evidence type="ECO:0000313" key="3">
    <source>
        <dbReference type="Proteomes" id="UP000094043"/>
    </source>
</evidence>
<dbReference type="PANTHER" id="PTHR37948:SF1">
    <property type="entry name" value="BLL5189 PROTEIN"/>
    <property type="match status" value="1"/>
</dbReference>
<keyword evidence="3" id="KW-1185">Reference proteome</keyword>
<gene>
    <name evidence="2" type="ORF">L203_102306</name>
</gene>
<evidence type="ECO:0000313" key="2">
    <source>
        <dbReference type="EMBL" id="WVN87130.1"/>
    </source>
</evidence>
<dbReference type="KEGG" id="cdep:91086518"/>
<sequence length="317" mass="36111">MTFDDRASTADTDDERDALLSTLGLDTQLKPPQKNLSNPKLVKISAEEARQRKKSKAKEAAARRIQPLRKSRRVAEKDKMEIPKVISLHEHSYDKPTFDLIPKAVAPILAPGPAYSFDDYEEHAPRPTRRQDSRLQFEGRWAGVFTPNLTPEEMFRSGAFGGCFFRNTYSRVAKTELLATKDVEELPFTLDASATPRLLTSSEPDASVNRFLVTAGQSLEEWEKAGWIWQGDPRGWAQWYVRFWGGRRCKDDERQVKRWLKVAGPTGRFKRALLKKIHQSGGKAAVGDEDVGRVLRQCLWQWGYELNENEFQNAMAG</sequence>
<dbReference type="PANTHER" id="PTHR37948">
    <property type="entry name" value="ZGC:113208"/>
    <property type="match status" value="1"/>
</dbReference>
<evidence type="ECO:0000256" key="1">
    <source>
        <dbReference type="SAM" id="MobiDB-lite"/>
    </source>
</evidence>
<dbReference type="AlphaFoldDB" id="A0AAJ8LZK1"/>
<reference evidence="2" key="3">
    <citation type="submission" date="2024-01" db="EMBL/GenBank/DDBJ databases">
        <authorList>
            <person name="Coelho M.A."/>
            <person name="David-Palma M."/>
            <person name="Shea T."/>
            <person name="Sun S."/>
            <person name="Cuomo C.A."/>
            <person name="Heitman J."/>
        </authorList>
    </citation>
    <scope>NUCLEOTIDE SEQUENCE</scope>
    <source>
        <strain evidence="2">CBS 7841</strain>
    </source>
</reference>
<feature type="region of interest" description="Disordered" evidence="1">
    <location>
        <begin position="22"/>
        <end position="65"/>
    </location>
</feature>
<proteinExistence type="predicted"/>
<organism evidence="2 3">
    <name type="scientific">Cryptococcus depauperatus CBS 7841</name>
    <dbReference type="NCBI Taxonomy" id="1295531"/>
    <lineage>
        <taxon>Eukaryota</taxon>
        <taxon>Fungi</taxon>
        <taxon>Dikarya</taxon>
        <taxon>Basidiomycota</taxon>
        <taxon>Agaricomycotina</taxon>
        <taxon>Tremellomycetes</taxon>
        <taxon>Tremellales</taxon>
        <taxon>Cryptococcaceae</taxon>
        <taxon>Cryptococcus</taxon>
    </lineage>
</organism>
<dbReference type="GeneID" id="91086518"/>
<dbReference type="EMBL" id="CP143786">
    <property type="protein sequence ID" value="WVN87130.1"/>
    <property type="molecule type" value="Genomic_DNA"/>
</dbReference>
<reference evidence="2" key="1">
    <citation type="submission" date="2016-06" db="EMBL/GenBank/DDBJ databases">
        <authorList>
            <person name="Cuomo C."/>
            <person name="Litvintseva A."/>
            <person name="Heitman J."/>
            <person name="Chen Y."/>
            <person name="Sun S."/>
            <person name="Springer D."/>
            <person name="Dromer F."/>
            <person name="Young S."/>
            <person name="Zeng Q."/>
            <person name="Chapman S."/>
            <person name="Gujja S."/>
            <person name="Saif S."/>
            <person name="Birren B."/>
        </authorList>
    </citation>
    <scope>NUCLEOTIDE SEQUENCE</scope>
    <source>
        <strain evidence="2">CBS 7841</strain>
    </source>
</reference>
<reference evidence="2" key="2">
    <citation type="journal article" date="2022" name="Elife">
        <title>Obligate sexual reproduction of a homothallic fungus closely related to the Cryptococcus pathogenic species complex.</title>
        <authorList>
            <person name="Passer A.R."/>
            <person name="Clancey S.A."/>
            <person name="Shea T."/>
            <person name="David-Palma M."/>
            <person name="Averette A.F."/>
            <person name="Boekhout T."/>
            <person name="Porcel B.M."/>
            <person name="Nowrousian M."/>
            <person name="Cuomo C.A."/>
            <person name="Sun S."/>
            <person name="Heitman J."/>
            <person name="Coelho M.A."/>
        </authorList>
    </citation>
    <scope>NUCLEOTIDE SEQUENCE</scope>
    <source>
        <strain evidence="2">CBS 7841</strain>
    </source>
</reference>
<accession>A0AAJ8LZK1</accession>
<protein>
    <submittedName>
        <fullName evidence="2">Uncharacterized protein</fullName>
    </submittedName>
</protein>
<dbReference type="RefSeq" id="XP_066067830.1">
    <property type="nucleotide sequence ID" value="XM_066211733.1"/>
</dbReference>